<keyword evidence="2" id="KW-1185">Reference proteome</keyword>
<dbReference type="AlphaFoldDB" id="A0A1L3SUF1"/>
<dbReference type="Proteomes" id="UP000182840">
    <property type="component" value="Chromosome"/>
</dbReference>
<evidence type="ECO:0008006" key="3">
    <source>
        <dbReference type="Google" id="ProtNLM"/>
    </source>
</evidence>
<dbReference type="Pfam" id="PF07704">
    <property type="entry name" value="PSK_trans_fac"/>
    <property type="match status" value="1"/>
</dbReference>
<dbReference type="STRING" id="1670800.BSQ44_17880"/>
<dbReference type="EMBL" id="CP018171">
    <property type="protein sequence ID" value="APH73029.1"/>
    <property type="molecule type" value="Genomic_DNA"/>
</dbReference>
<accession>A0A1L3SUF1</accession>
<name>A0A1L3SUF1_9HYPH</name>
<evidence type="ECO:0000313" key="2">
    <source>
        <dbReference type="Proteomes" id="UP000182840"/>
    </source>
</evidence>
<dbReference type="RefSeq" id="WP_072606500.1">
    <property type="nucleotide sequence ID" value="NZ_CP018171.1"/>
</dbReference>
<reference evidence="2" key="1">
    <citation type="submission" date="2016-11" db="EMBL/GenBank/DDBJ databases">
        <title>Mesorhizobium oceanicum sp. nov., isolated from deep seawater in South China Sea.</title>
        <authorList>
            <person name="Fu G.-Y."/>
        </authorList>
    </citation>
    <scope>NUCLEOTIDE SEQUENCE [LARGE SCALE GENOMIC DNA]</scope>
    <source>
        <strain evidence="2">B7</strain>
    </source>
</reference>
<organism evidence="1 2">
    <name type="scientific">Aquibium oceanicum</name>
    <dbReference type="NCBI Taxonomy" id="1670800"/>
    <lineage>
        <taxon>Bacteria</taxon>
        <taxon>Pseudomonadati</taxon>
        <taxon>Pseudomonadota</taxon>
        <taxon>Alphaproteobacteria</taxon>
        <taxon>Hyphomicrobiales</taxon>
        <taxon>Phyllobacteriaceae</taxon>
        <taxon>Aquibium</taxon>
    </lineage>
</organism>
<dbReference type="InterPro" id="IPR011660">
    <property type="entry name" value="VapB-like"/>
</dbReference>
<evidence type="ECO:0000313" key="1">
    <source>
        <dbReference type="EMBL" id="APH73029.1"/>
    </source>
</evidence>
<gene>
    <name evidence="1" type="ORF">BSQ44_17880</name>
</gene>
<proteinExistence type="predicted"/>
<dbReference type="KEGG" id="meso:BSQ44_17880"/>
<sequence length="87" mass="9724">MGIHIQDEETARVLRAFAERRGLDVSTAVKVAVEEAEAATKSNGAKLAQKIEPILERARARRKELGIPADAKFDLKDFRDEMWEGSD</sequence>
<protein>
    <recommendedName>
        <fullName evidence="3">Transcription factor</fullName>
    </recommendedName>
</protein>